<sequence length="188" mass="20280">MGELHPTVPPSVIPGAARIITPGSERDRVTDRVRGHGMDGIRELLEAARATGLTTGRFRGLLHIAIGRTISKPDGTKVSAGVTWRALAALLKALRYDPELGREAGADPDTLSPRDRERYWYSVIALAHVDSPEARAEAEKLIAPLKDAGFVVAPSATAPPAKSKLIAKEKPDNKSEKPEDKSPKKKKK</sequence>
<dbReference type="AlphaFoldDB" id="A0A6P2D068"/>
<organism evidence="2 3">
    <name type="scientific">Gemmata massiliana</name>
    <dbReference type="NCBI Taxonomy" id="1210884"/>
    <lineage>
        <taxon>Bacteria</taxon>
        <taxon>Pseudomonadati</taxon>
        <taxon>Planctomycetota</taxon>
        <taxon>Planctomycetia</taxon>
        <taxon>Gemmatales</taxon>
        <taxon>Gemmataceae</taxon>
        <taxon>Gemmata</taxon>
    </lineage>
</organism>
<dbReference type="EMBL" id="LR593886">
    <property type="protein sequence ID" value="VTR94641.1"/>
    <property type="molecule type" value="Genomic_DNA"/>
</dbReference>
<name>A0A6P2D068_9BACT</name>
<evidence type="ECO:0000313" key="3">
    <source>
        <dbReference type="Proteomes" id="UP000464178"/>
    </source>
</evidence>
<dbReference type="KEGG" id="gms:SOIL9_30730"/>
<gene>
    <name evidence="2" type="ORF">SOIL9_30730</name>
</gene>
<reference evidence="2 3" key="1">
    <citation type="submission" date="2019-05" db="EMBL/GenBank/DDBJ databases">
        <authorList>
            <consortium name="Science for Life Laboratories"/>
        </authorList>
    </citation>
    <scope>NUCLEOTIDE SEQUENCE [LARGE SCALE GENOMIC DNA]</scope>
    <source>
        <strain evidence="2">Soil9</strain>
    </source>
</reference>
<dbReference type="Proteomes" id="UP000464178">
    <property type="component" value="Chromosome"/>
</dbReference>
<evidence type="ECO:0000256" key="1">
    <source>
        <dbReference type="SAM" id="MobiDB-lite"/>
    </source>
</evidence>
<feature type="compositionally biased region" description="Basic and acidic residues" evidence="1">
    <location>
        <begin position="166"/>
        <end position="182"/>
    </location>
</feature>
<feature type="region of interest" description="Disordered" evidence="1">
    <location>
        <begin position="156"/>
        <end position="188"/>
    </location>
</feature>
<protein>
    <submittedName>
        <fullName evidence="2">Uncharacterized protein</fullName>
    </submittedName>
</protein>
<proteinExistence type="predicted"/>
<evidence type="ECO:0000313" key="2">
    <source>
        <dbReference type="EMBL" id="VTR94641.1"/>
    </source>
</evidence>
<accession>A0A6P2D068</accession>
<keyword evidence="3" id="KW-1185">Reference proteome</keyword>